<organism evidence="1 2">
    <name type="scientific">Siphonobacter curvatus</name>
    <dbReference type="NCBI Taxonomy" id="2094562"/>
    <lineage>
        <taxon>Bacteria</taxon>
        <taxon>Pseudomonadati</taxon>
        <taxon>Bacteroidota</taxon>
        <taxon>Cytophagia</taxon>
        <taxon>Cytophagales</taxon>
        <taxon>Cytophagaceae</taxon>
        <taxon>Siphonobacter</taxon>
    </lineage>
</organism>
<evidence type="ECO:0008006" key="3">
    <source>
        <dbReference type="Google" id="ProtNLM"/>
    </source>
</evidence>
<dbReference type="Gene3D" id="3.30.420.260">
    <property type="match status" value="1"/>
</dbReference>
<proteinExistence type="predicted"/>
<dbReference type="AlphaFoldDB" id="A0A2S7ILE4"/>
<dbReference type="EMBL" id="PTRA01000001">
    <property type="protein sequence ID" value="PQA58380.1"/>
    <property type="molecule type" value="Genomic_DNA"/>
</dbReference>
<evidence type="ECO:0000313" key="1">
    <source>
        <dbReference type="EMBL" id="PQA58380.1"/>
    </source>
</evidence>
<name>A0A2S7ILE4_9BACT</name>
<reference evidence="2" key="1">
    <citation type="submission" date="2018-02" db="EMBL/GenBank/DDBJ databases">
        <title>Genome sequencing of Solimonas sp. HR-BB.</title>
        <authorList>
            <person name="Lee Y."/>
            <person name="Jeon C.O."/>
        </authorList>
    </citation>
    <scope>NUCLEOTIDE SEQUENCE [LARGE SCALE GENOMIC DNA]</scope>
    <source>
        <strain evidence="2">HR-U</strain>
    </source>
</reference>
<dbReference type="RefSeq" id="WP_104709603.1">
    <property type="nucleotide sequence ID" value="NZ_PTRA01000001.1"/>
</dbReference>
<gene>
    <name evidence="1" type="ORF">C5O19_01510</name>
</gene>
<accession>A0A2S7ILE4</accession>
<protein>
    <recommendedName>
        <fullName evidence="3">DUF3822 domain-containing protein</fullName>
    </recommendedName>
</protein>
<keyword evidence="2" id="KW-1185">Reference proteome</keyword>
<dbReference type="Pfam" id="PF12864">
    <property type="entry name" value="DUF3822"/>
    <property type="match status" value="1"/>
</dbReference>
<evidence type="ECO:0000313" key="2">
    <source>
        <dbReference type="Proteomes" id="UP000239590"/>
    </source>
</evidence>
<dbReference type="InterPro" id="IPR024213">
    <property type="entry name" value="DUF3822"/>
</dbReference>
<dbReference type="Gene3D" id="3.30.420.250">
    <property type="match status" value="1"/>
</dbReference>
<dbReference type="CDD" id="cd24013">
    <property type="entry name" value="ASKHA_ATPase_BT3980-like"/>
    <property type="match status" value="1"/>
</dbReference>
<dbReference type="OrthoDB" id="658622at2"/>
<dbReference type="Proteomes" id="UP000239590">
    <property type="component" value="Unassembled WGS sequence"/>
</dbReference>
<comment type="caution">
    <text evidence="1">The sequence shown here is derived from an EMBL/GenBank/DDBJ whole genome shotgun (WGS) entry which is preliminary data.</text>
</comment>
<sequence length="280" mass="32072">MMTADTHFRQEALSLTSVSSYILTLGLGSQELQISIIDPVRNRCLWLDEYVLTDVNTEEEYLATIQRLLSQHELMQKTFWKAVRVIVSNQSFTLVPTSLFRKEYAARALSLARGLVTDHESVQHTVHPAWEAVTVFSLPVSWTEWLLEVYPFETIQIVHQVDILLQLSTKITEDGLLLYVEKRAATLVYLQSGRLYYCNRFVYRASADLIYYILFVLNELKVNTEDIQAWAFGDITEKSEVYQALQPYLAQLTQGLPASVTIPEVPADLVSSYRMVTFMG</sequence>